<evidence type="ECO:0000259" key="8">
    <source>
        <dbReference type="PROSITE" id="PS51201"/>
    </source>
</evidence>
<name>A0A2H0W6R8_9BACT</name>
<gene>
    <name evidence="9" type="ORF">COT78_01790</name>
</gene>
<feature type="transmembrane region" description="Helical" evidence="7">
    <location>
        <begin position="174"/>
        <end position="200"/>
    </location>
</feature>
<dbReference type="EMBL" id="PEZW01000012">
    <property type="protein sequence ID" value="PIS07770.1"/>
    <property type="molecule type" value="Genomic_DNA"/>
</dbReference>
<dbReference type="GO" id="GO:1902600">
    <property type="term" value="P:proton transmembrane transport"/>
    <property type="evidence" value="ECO:0007669"/>
    <property type="project" value="InterPro"/>
</dbReference>
<dbReference type="PROSITE" id="PS51201">
    <property type="entry name" value="RCK_N"/>
    <property type="match status" value="1"/>
</dbReference>
<dbReference type="PANTHER" id="PTHR42751:SF3">
    <property type="entry name" value="SODIUM_GLUTAMATE SYMPORTER"/>
    <property type="match status" value="1"/>
</dbReference>
<feature type="transmembrane region" description="Helical" evidence="7">
    <location>
        <begin position="114"/>
        <end position="133"/>
    </location>
</feature>
<dbReference type="InterPro" id="IPR006153">
    <property type="entry name" value="Cation/H_exchanger_TM"/>
</dbReference>
<feature type="transmembrane region" description="Helical" evidence="7">
    <location>
        <begin position="28"/>
        <end position="44"/>
    </location>
</feature>
<evidence type="ECO:0000256" key="3">
    <source>
        <dbReference type="ARBA" id="ARBA00022448"/>
    </source>
</evidence>
<evidence type="ECO:0000256" key="5">
    <source>
        <dbReference type="ARBA" id="ARBA00022989"/>
    </source>
</evidence>
<evidence type="ECO:0000313" key="9">
    <source>
        <dbReference type="EMBL" id="PIS07770.1"/>
    </source>
</evidence>
<proteinExistence type="inferred from homology"/>
<evidence type="ECO:0000256" key="2">
    <source>
        <dbReference type="ARBA" id="ARBA00005551"/>
    </source>
</evidence>
<protein>
    <submittedName>
        <fullName evidence="9">Sodium:proton exchanger</fullName>
    </submittedName>
</protein>
<evidence type="ECO:0000256" key="1">
    <source>
        <dbReference type="ARBA" id="ARBA00004141"/>
    </source>
</evidence>
<dbReference type="InterPro" id="IPR036291">
    <property type="entry name" value="NAD(P)-bd_dom_sf"/>
</dbReference>
<evidence type="ECO:0000256" key="6">
    <source>
        <dbReference type="ARBA" id="ARBA00023136"/>
    </source>
</evidence>
<dbReference type="PANTHER" id="PTHR42751">
    <property type="entry name" value="SODIUM/HYDROGEN EXCHANGER FAMILY/TRKA DOMAIN PROTEIN"/>
    <property type="match status" value="1"/>
</dbReference>
<keyword evidence="6 7" id="KW-0472">Membrane</keyword>
<dbReference type="InterPro" id="IPR038770">
    <property type="entry name" value="Na+/solute_symporter_sf"/>
</dbReference>
<feature type="transmembrane region" description="Helical" evidence="7">
    <location>
        <begin position="289"/>
        <end position="308"/>
    </location>
</feature>
<comment type="caution">
    <text evidence="9">The sequence shown here is derived from an EMBL/GenBank/DDBJ whole genome shotgun (WGS) entry which is preliminary data.</text>
</comment>
<feature type="transmembrane region" description="Helical" evidence="7">
    <location>
        <begin position="320"/>
        <end position="344"/>
    </location>
</feature>
<dbReference type="Pfam" id="PF00999">
    <property type="entry name" value="Na_H_Exchanger"/>
    <property type="match status" value="1"/>
</dbReference>
<keyword evidence="4 7" id="KW-0812">Transmembrane</keyword>
<dbReference type="GO" id="GO:0015297">
    <property type="term" value="F:antiporter activity"/>
    <property type="evidence" value="ECO:0007669"/>
    <property type="project" value="InterPro"/>
</dbReference>
<keyword evidence="3" id="KW-0813">Transport</keyword>
<accession>A0A2H0W6R8</accession>
<feature type="transmembrane region" description="Helical" evidence="7">
    <location>
        <begin position="56"/>
        <end position="74"/>
    </location>
</feature>
<dbReference type="GO" id="GO:0016020">
    <property type="term" value="C:membrane"/>
    <property type="evidence" value="ECO:0007669"/>
    <property type="project" value="UniProtKB-SubCell"/>
</dbReference>
<feature type="transmembrane region" description="Helical" evidence="7">
    <location>
        <begin position="350"/>
        <end position="371"/>
    </location>
</feature>
<dbReference type="GO" id="GO:0006813">
    <property type="term" value="P:potassium ion transport"/>
    <property type="evidence" value="ECO:0007669"/>
    <property type="project" value="InterPro"/>
</dbReference>
<feature type="transmembrane region" description="Helical" evidence="7">
    <location>
        <begin position="83"/>
        <end position="102"/>
    </location>
</feature>
<comment type="subcellular location">
    <subcellularLocation>
        <location evidence="1">Membrane</location>
        <topology evidence="1">Multi-pass membrane protein</topology>
    </subcellularLocation>
</comment>
<dbReference type="Pfam" id="PF02254">
    <property type="entry name" value="TrkA_N"/>
    <property type="match status" value="1"/>
</dbReference>
<keyword evidence="5 7" id="KW-1133">Transmembrane helix</keyword>
<dbReference type="InterPro" id="IPR003148">
    <property type="entry name" value="RCK_N"/>
</dbReference>
<feature type="transmembrane region" description="Helical" evidence="7">
    <location>
        <begin position="6"/>
        <end position="21"/>
    </location>
</feature>
<evidence type="ECO:0000313" key="10">
    <source>
        <dbReference type="Proteomes" id="UP000231382"/>
    </source>
</evidence>
<reference evidence="10" key="1">
    <citation type="submission" date="2017-09" db="EMBL/GenBank/DDBJ databases">
        <title>Depth-based differentiation of microbial function through sediment-hosted aquifers and enrichment of novel symbionts in the deep terrestrial subsurface.</title>
        <authorList>
            <person name="Probst A.J."/>
            <person name="Ladd B."/>
            <person name="Jarett J.K."/>
            <person name="Geller-Mcgrath D.E."/>
            <person name="Sieber C.M.K."/>
            <person name="Emerson J.B."/>
            <person name="Anantharaman K."/>
            <person name="Thomas B.C."/>
            <person name="Malmstrom R."/>
            <person name="Stieglmeier M."/>
            <person name="Klingl A."/>
            <person name="Woyke T."/>
            <person name="Ryan C.M."/>
            <person name="Banfield J.F."/>
        </authorList>
    </citation>
    <scope>NUCLEOTIDE SEQUENCE [LARGE SCALE GENOMIC DNA]</scope>
</reference>
<dbReference type="Proteomes" id="UP000231382">
    <property type="component" value="Unassembled WGS sequence"/>
</dbReference>
<sequence length="563" mass="62681">MDIFIGISLTIVVAAIIASILQKLKQPLIIGHIITGLIVGPYLFQNAGFKEIIDSLSQFGIALLLFIIGLNLSLKVIKEVGRVSLLAGMGQILVTSVAGYFLARWLGFDSLTSYYLGIALTFSSTIIIMKLLSDKKDLTKFYSKISIGILLIQDLFVALLLIAISAFHEGGTSWFAILFTLFKGLIVFDLIALCTIYILPKLSASFAKSQEFLFLFSIAWGLGLATFFYYMGFSMEIGALVAGVTLSTSPYHFEISSKLRPLRDFFVILFFVLLGSKLTPTGISKYIAPAFIFSVFVIIIKPLIVELLTASVGFKKKINFMVGVNFSQTSEFSLVLILAGIKAGHLSDDIVSIIILVSLITITISSYLVLFNNKIYPYFQKLIFEKKNARLGSGSKESYEVILLGCNRVGYDFFETFKELGNKFLVIDYDPDVIKRLVELGINCRYGDADDNEFLDELNLSKSKMVISSIPDFETNQFIVAKIRETSSDTVIMMISHDVDESIALYDAGATYVITPHFLGGKYASMLISKYGFDPKKFITEKEKHIKELEKRRELGHVRAVPE</sequence>
<comment type="similarity">
    <text evidence="2">Belongs to the monovalent cation:proton antiporter 2 (CPA2) transporter (TC 2.A.37) family.</text>
</comment>
<dbReference type="Gene3D" id="1.20.1530.20">
    <property type="match status" value="1"/>
</dbReference>
<feature type="transmembrane region" description="Helical" evidence="7">
    <location>
        <begin position="145"/>
        <end position="168"/>
    </location>
</feature>
<evidence type="ECO:0000256" key="4">
    <source>
        <dbReference type="ARBA" id="ARBA00022692"/>
    </source>
</evidence>
<feature type="domain" description="RCK N-terminal" evidence="8">
    <location>
        <begin position="398"/>
        <end position="515"/>
    </location>
</feature>
<feature type="transmembrane region" description="Helical" evidence="7">
    <location>
        <begin position="212"/>
        <end position="231"/>
    </location>
</feature>
<dbReference type="SUPFAM" id="SSF51735">
    <property type="entry name" value="NAD(P)-binding Rossmann-fold domains"/>
    <property type="match status" value="1"/>
</dbReference>
<dbReference type="Gene3D" id="3.40.50.720">
    <property type="entry name" value="NAD(P)-binding Rossmann-like Domain"/>
    <property type="match status" value="1"/>
</dbReference>
<organism evidence="9 10">
    <name type="scientific">Candidatus Berkelbacteria bacterium CG10_big_fil_rev_8_21_14_0_10_43_13</name>
    <dbReference type="NCBI Taxonomy" id="1974514"/>
    <lineage>
        <taxon>Bacteria</taxon>
        <taxon>Candidatus Berkelbacteria</taxon>
    </lineage>
</organism>
<dbReference type="AlphaFoldDB" id="A0A2H0W6R8"/>
<evidence type="ECO:0000256" key="7">
    <source>
        <dbReference type="SAM" id="Phobius"/>
    </source>
</evidence>